<dbReference type="CDD" id="cd12148">
    <property type="entry name" value="fungal_TF_MHR"/>
    <property type="match status" value="1"/>
</dbReference>
<dbReference type="RefSeq" id="XP_001273710.1">
    <property type="nucleotide sequence ID" value="XM_001273709.1"/>
</dbReference>
<feature type="domain" description="Xylanolytic transcriptional activator regulatory" evidence="6">
    <location>
        <begin position="166"/>
        <end position="313"/>
    </location>
</feature>
<evidence type="ECO:0000256" key="2">
    <source>
        <dbReference type="ARBA" id="ARBA00023015"/>
    </source>
</evidence>
<evidence type="ECO:0000256" key="5">
    <source>
        <dbReference type="ARBA" id="ARBA00023242"/>
    </source>
</evidence>
<keyword evidence="1" id="KW-0479">Metal-binding</keyword>
<dbReference type="InterPro" id="IPR001138">
    <property type="entry name" value="Zn2Cys6_DnaBD"/>
</dbReference>
<dbReference type="GO" id="GO:0003677">
    <property type="term" value="F:DNA binding"/>
    <property type="evidence" value="ECO:0007669"/>
    <property type="project" value="UniProtKB-KW"/>
</dbReference>
<dbReference type="STRING" id="344612.A1CCM7"/>
<dbReference type="HOGENOM" id="CLU_425760_0_0_1"/>
<dbReference type="GO" id="GO:0008270">
    <property type="term" value="F:zinc ion binding"/>
    <property type="evidence" value="ECO:0007669"/>
    <property type="project" value="InterPro"/>
</dbReference>
<dbReference type="eggNOG" id="ENOG502RHAD">
    <property type="taxonomic scope" value="Eukaryota"/>
</dbReference>
<dbReference type="GO" id="GO:0000981">
    <property type="term" value="F:DNA-binding transcription factor activity, RNA polymerase II-specific"/>
    <property type="evidence" value="ECO:0007669"/>
    <property type="project" value="InterPro"/>
</dbReference>
<reference evidence="7 8" key="1">
    <citation type="journal article" date="2008" name="PLoS Genet.">
        <title>Genomic islands in the pathogenic filamentous fungus Aspergillus fumigatus.</title>
        <authorList>
            <person name="Fedorova N.D."/>
            <person name="Khaldi N."/>
            <person name="Joardar V.S."/>
            <person name="Maiti R."/>
            <person name="Amedeo P."/>
            <person name="Anderson M.J."/>
            <person name="Crabtree J."/>
            <person name="Silva J.C."/>
            <person name="Badger J.H."/>
            <person name="Albarraq A."/>
            <person name="Angiuoli S."/>
            <person name="Bussey H."/>
            <person name="Bowyer P."/>
            <person name="Cotty P.J."/>
            <person name="Dyer P.S."/>
            <person name="Egan A."/>
            <person name="Galens K."/>
            <person name="Fraser-Liggett C.M."/>
            <person name="Haas B.J."/>
            <person name="Inman J.M."/>
            <person name="Kent R."/>
            <person name="Lemieux S."/>
            <person name="Malavazi I."/>
            <person name="Orvis J."/>
            <person name="Roemer T."/>
            <person name="Ronning C.M."/>
            <person name="Sundaram J.P."/>
            <person name="Sutton G."/>
            <person name="Turner G."/>
            <person name="Venter J.C."/>
            <person name="White O.R."/>
            <person name="Whitty B.R."/>
            <person name="Youngman P."/>
            <person name="Wolfe K.H."/>
            <person name="Goldman G.H."/>
            <person name="Wortman J.R."/>
            <person name="Jiang B."/>
            <person name="Denning D.W."/>
            <person name="Nierman W.C."/>
        </authorList>
    </citation>
    <scope>NUCLEOTIDE SEQUENCE [LARGE SCALE GENOMIC DNA]</scope>
    <source>
        <strain evidence="8">ATCC 1007 / CBS 513.65 / DSM 816 / NCTC 3887 / NRRL 1</strain>
    </source>
</reference>
<keyword evidence="2" id="KW-0805">Transcription regulation</keyword>
<evidence type="ECO:0000256" key="4">
    <source>
        <dbReference type="ARBA" id="ARBA00023163"/>
    </source>
</evidence>
<dbReference type="VEuPathDB" id="FungiDB:ACLA_062490"/>
<dbReference type="InterPro" id="IPR052761">
    <property type="entry name" value="Fungal_Detox/Toxin_TFs"/>
</dbReference>
<dbReference type="GeneID" id="4705789"/>
<proteinExistence type="predicted"/>
<dbReference type="InterPro" id="IPR036864">
    <property type="entry name" value="Zn2-C6_fun-type_DNA-bd_sf"/>
</dbReference>
<gene>
    <name evidence="7" type="ORF">ACLA_062490</name>
</gene>
<keyword evidence="4" id="KW-0804">Transcription</keyword>
<dbReference type="AlphaFoldDB" id="A1CCM7"/>
<dbReference type="OMA" id="VRMQAMS"/>
<protein>
    <submittedName>
        <fullName evidence="7">C6 transcription factor, putative</fullName>
    </submittedName>
</protein>
<name>A1CCM7_ASPCL</name>
<dbReference type="PANTHER" id="PTHR47425">
    <property type="entry name" value="FARB-RELATED"/>
    <property type="match status" value="1"/>
</dbReference>
<dbReference type="GO" id="GO:0006351">
    <property type="term" value="P:DNA-templated transcription"/>
    <property type="evidence" value="ECO:0007669"/>
    <property type="project" value="InterPro"/>
</dbReference>
<keyword evidence="5" id="KW-0539">Nucleus</keyword>
<dbReference type="PANTHER" id="PTHR47425:SF2">
    <property type="entry name" value="FARB-RELATED"/>
    <property type="match status" value="1"/>
</dbReference>
<evidence type="ECO:0000256" key="1">
    <source>
        <dbReference type="ARBA" id="ARBA00022723"/>
    </source>
</evidence>
<dbReference type="EMBL" id="DS027050">
    <property type="protein sequence ID" value="EAW12284.1"/>
    <property type="molecule type" value="Genomic_DNA"/>
</dbReference>
<accession>A1CCM7</accession>
<keyword evidence="8" id="KW-1185">Reference proteome</keyword>
<evidence type="ECO:0000259" key="6">
    <source>
        <dbReference type="Pfam" id="PF04082"/>
    </source>
</evidence>
<evidence type="ECO:0000256" key="3">
    <source>
        <dbReference type="ARBA" id="ARBA00023125"/>
    </source>
</evidence>
<dbReference type="Pfam" id="PF04082">
    <property type="entry name" value="Fungal_trans"/>
    <property type="match status" value="1"/>
</dbReference>
<dbReference type="CDD" id="cd00067">
    <property type="entry name" value="GAL4"/>
    <property type="match status" value="1"/>
</dbReference>
<evidence type="ECO:0000313" key="7">
    <source>
        <dbReference type="EMBL" id="EAW12284.1"/>
    </source>
</evidence>
<dbReference type="OrthoDB" id="2212170at2759"/>
<organism evidence="7 8">
    <name type="scientific">Aspergillus clavatus (strain ATCC 1007 / CBS 513.65 / DSM 816 / NCTC 3887 / NRRL 1 / QM 1276 / 107)</name>
    <dbReference type="NCBI Taxonomy" id="344612"/>
    <lineage>
        <taxon>Eukaryota</taxon>
        <taxon>Fungi</taxon>
        <taxon>Dikarya</taxon>
        <taxon>Ascomycota</taxon>
        <taxon>Pezizomycotina</taxon>
        <taxon>Eurotiomycetes</taxon>
        <taxon>Eurotiomycetidae</taxon>
        <taxon>Eurotiales</taxon>
        <taxon>Aspergillaceae</taxon>
        <taxon>Aspergillus</taxon>
        <taxon>Aspergillus subgen. Fumigati</taxon>
    </lineage>
</organism>
<keyword evidence="3" id="KW-0238">DNA-binding</keyword>
<sequence>MYSVPRRTRTAESGACSNCVKSRQRCYIGVSGGPCSSCRRAKLDCDAHGSKPPRARSVNAGRPSALTYCPGTGTPEEIFASQLRESEREYCLKNGMAGNPAVLSTIPLDYHISIINQLLGIGAPPAVHLPNYLASLPDRLHRDDIEYLRRGGAFDLPSDRLRNELLTSYLLWVHPHMPIVALHGVLSAIADANSSYQISLLLFHAVMFAASAFVDVSHIRAEGFPSRSALRESLFRKVKVLLDLECEDDRLAVARSLLLIVSWPEPHRDQKELTHWLGMCISLVKSAGLHQMSTASKHNSRQQRLWKRAWWSIHNHVRLSSSSLLPLLTTQNASANFSIPQPCMEDFEFGAISPSVQALVGHYDFLRDIQYQQFHARAFIERTALCQLEQVSGLLEGTSAPPRRADVSDDAAASQASFLADGEFACKLRSWHTQLPPALHYRSPSSSSPTDLERFILVHRAWLLLLYLASAYVVCSRKKRASSSPGNEHILDRIGLVFEDLDKFNLTGLLPAASIAILLPVLEFHLHAVRSAPHQSNPSSQQKLHRYLTMLHQFRENSALAEQMIGKISEATSSRSAPDAVGTESMERNAVSGSQCDIAPSGFGFGENDDFYTFLEAGLSFARVFPSVDGLDPELNSDLYVRQ</sequence>
<dbReference type="InterPro" id="IPR007219">
    <property type="entry name" value="XnlR_reg_dom"/>
</dbReference>
<dbReference type="KEGG" id="act:ACLA_062490"/>
<evidence type="ECO:0000313" key="8">
    <source>
        <dbReference type="Proteomes" id="UP000006701"/>
    </source>
</evidence>
<dbReference type="SUPFAM" id="SSF57701">
    <property type="entry name" value="Zn2/Cys6 DNA-binding domain"/>
    <property type="match status" value="1"/>
</dbReference>
<dbReference type="Proteomes" id="UP000006701">
    <property type="component" value="Unassembled WGS sequence"/>
</dbReference>